<organism evidence="1 2">
    <name type="scientific">Ficus carica</name>
    <name type="common">Common fig</name>
    <dbReference type="NCBI Taxonomy" id="3494"/>
    <lineage>
        <taxon>Eukaryota</taxon>
        <taxon>Viridiplantae</taxon>
        <taxon>Streptophyta</taxon>
        <taxon>Embryophyta</taxon>
        <taxon>Tracheophyta</taxon>
        <taxon>Spermatophyta</taxon>
        <taxon>Magnoliopsida</taxon>
        <taxon>eudicotyledons</taxon>
        <taxon>Gunneridae</taxon>
        <taxon>Pentapetalae</taxon>
        <taxon>rosids</taxon>
        <taxon>fabids</taxon>
        <taxon>Rosales</taxon>
        <taxon>Moraceae</taxon>
        <taxon>Ficeae</taxon>
        <taxon>Ficus</taxon>
    </lineage>
</organism>
<evidence type="ECO:0000313" key="2">
    <source>
        <dbReference type="Proteomes" id="UP001187192"/>
    </source>
</evidence>
<protein>
    <submittedName>
        <fullName evidence="1">Uncharacterized protein</fullName>
    </submittedName>
</protein>
<evidence type="ECO:0000313" key="1">
    <source>
        <dbReference type="EMBL" id="GMN21004.1"/>
    </source>
</evidence>
<dbReference type="AlphaFoldDB" id="A0AA87YX33"/>
<comment type="caution">
    <text evidence="1">The sequence shown here is derived from an EMBL/GenBank/DDBJ whole genome shotgun (WGS) entry which is preliminary data.</text>
</comment>
<name>A0AA87YX33_FICCA</name>
<gene>
    <name evidence="1" type="ORF">TIFTF001_043221</name>
</gene>
<proteinExistence type="predicted"/>
<keyword evidence="2" id="KW-1185">Reference proteome</keyword>
<reference evidence="1" key="1">
    <citation type="submission" date="2023-07" db="EMBL/GenBank/DDBJ databases">
        <title>draft genome sequence of fig (Ficus carica).</title>
        <authorList>
            <person name="Takahashi T."/>
            <person name="Nishimura K."/>
        </authorList>
    </citation>
    <scope>NUCLEOTIDE SEQUENCE</scope>
</reference>
<accession>A0AA87YX33</accession>
<sequence>MPPRHQSPLTLDLPSRCQIASSFNEAVVRSNFFLVDRSRFGFFVIPTTFG</sequence>
<dbReference type="EMBL" id="BTGU01002697">
    <property type="protein sequence ID" value="GMN21004.1"/>
    <property type="molecule type" value="Genomic_DNA"/>
</dbReference>
<dbReference type="Proteomes" id="UP001187192">
    <property type="component" value="Unassembled WGS sequence"/>
</dbReference>